<dbReference type="AlphaFoldDB" id="A0AA35RW35"/>
<evidence type="ECO:0008006" key="3">
    <source>
        <dbReference type="Google" id="ProtNLM"/>
    </source>
</evidence>
<name>A0AA35RW35_GEOBA</name>
<evidence type="ECO:0000313" key="1">
    <source>
        <dbReference type="EMBL" id="CAI8018292.1"/>
    </source>
</evidence>
<accession>A0AA35RW35</accession>
<keyword evidence="2" id="KW-1185">Reference proteome</keyword>
<dbReference type="EMBL" id="CASHTH010001687">
    <property type="protein sequence ID" value="CAI8018292.1"/>
    <property type="molecule type" value="Genomic_DNA"/>
</dbReference>
<dbReference type="InterPro" id="IPR011009">
    <property type="entry name" value="Kinase-like_dom_sf"/>
</dbReference>
<dbReference type="SUPFAM" id="SSF56112">
    <property type="entry name" value="Protein kinase-like (PK-like)"/>
    <property type="match status" value="1"/>
</dbReference>
<evidence type="ECO:0000313" key="2">
    <source>
        <dbReference type="Proteomes" id="UP001174909"/>
    </source>
</evidence>
<organism evidence="1 2">
    <name type="scientific">Geodia barretti</name>
    <name type="common">Barrett's horny sponge</name>
    <dbReference type="NCBI Taxonomy" id="519541"/>
    <lineage>
        <taxon>Eukaryota</taxon>
        <taxon>Metazoa</taxon>
        <taxon>Porifera</taxon>
        <taxon>Demospongiae</taxon>
        <taxon>Heteroscleromorpha</taxon>
        <taxon>Tetractinellida</taxon>
        <taxon>Astrophorina</taxon>
        <taxon>Geodiidae</taxon>
        <taxon>Geodia</taxon>
    </lineage>
</organism>
<dbReference type="Proteomes" id="UP001174909">
    <property type="component" value="Unassembled WGS sequence"/>
</dbReference>
<gene>
    <name evidence="1" type="ORF">GBAR_LOCUS11083</name>
</gene>
<comment type="caution">
    <text evidence="1">The sequence shown here is derived from an EMBL/GenBank/DDBJ whole genome shotgun (WGS) entry which is preliminary data.</text>
</comment>
<protein>
    <recommendedName>
        <fullName evidence="3">Protein kinase domain-containing protein</fullName>
    </recommendedName>
</protein>
<reference evidence="1" key="1">
    <citation type="submission" date="2023-03" db="EMBL/GenBank/DDBJ databases">
        <authorList>
            <person name="Steffen K."/>
            <person name="Cardenas P."/>
        </authorList>
    </citation>
    <scope>NUCLEOTIDE SEQUENCE</scope>
</reference>
<proteinExistence type="predicted"/>
<sequence length="339" mass="37427">MDTVTLERFELVGPLGSGADYDVRAAVDRETGEPVVLKRPSPQSVSRQMHGPVEERTARALEAYESAGQYCDSVPRVVGITEVAVHDEYFGEDLGHPYSVRVEERAGGIPLVGDPRSRILRVPIGLGQNLFALHPLSLPDMVADWPVQTQLLEAQEIYANAGYALLDLGPHNVFYSPGTGRIALVDASALVGHGVESSQGNRGPQDIHDFYVEMVKFYLAPQLPPADTAGYFDPYNQRPVISVEDECDDLVRSFAASDDQLRETATACIQKVRQRGYSAVSDFGADLRECLRLINIRNDRMPDRPAALEAWRGALHRLSEDHWTRYQFDAHTELAALAG</sequence>